<feature type="compositionally biased region" description="Gly residues" evidence="1">
    <location>
        <begin position="17"/>
        <end position="30"/>
    </location>
</feature>
<reference evidence="2 3" key="1">
    <citation type="submission" date="2024-01" db="EMBL/GenBank/DDBJ databases">
        <title>Genome assemblies of Stephania.</title>
        <authorList>
            <person name="Yang L."/>
        </authorList>
    </citation>
    <scope>NUCLEOTIDE SEQUENCE [LARGE SCALE GENOMIC DNA]</scope>
    <source>
        <strain evidence="2">YNDBR</strain>
        <tissue evidence="2">Leaf</tissue>
    </source>
</reference>
<proteinExistence type="predicted"/>
<evidence type="ECO:0000313" key="3">
    <source>
        <dbReference type="Proteomes" id="UP001420932"/>
    </source>
</evidence>
<keyword evidence="3" id="KW-1185">Reference proteome</keyword>
<dbReference type="Proteomes" id="UP001420932">
    <property type="component" value="Unassembled WGS sequence"/>
</dbReference>
<evidence type="ECO:0000313" key="2">
    <source>
        <dbReference type="EMBL" id="KAK9128903.1"/>
    </source>
</evidence>
<dbReference type="AlphaFoldDB" id="A0AAP0P3A4"/>
<evidence type="ECO:0000256" key="1">
    <source>
        <dbReference type="SAM" id="MobiDB-lite"/>
    </source>
</evidence>
<name>A0AAP0P3A4_9MAGN</name>
<gene>
    <name evidence="2" type="ORF">Syun_017700</name>
</gene>
<sequence length="228" mass="23354">MIPETQSRIEEPRATSGCGGVGPSSGGGPNQCGGRLRGDCAAAAAAWSPSCDDAKSELQRHGLGAAAARCPSSSGGLCTQRRRRIPASHGAADLEKGEVTAADLEKGEAAAANSATVVARIAVDRVGVLERDDGAATAHGLSGDGGGSGSPMTVRREMVLQGVTIEMGLQGGRGEKMRRRFAVDRDLVVTANTMATVVAADFRRRCGGKWSLQGQGGEPPGLKITFRN</sequence>
<comment type="caution">
    <text evidence="2">The sequence shown here is derived from an EMBL/GenBank/DDBJ whole genome shotgun (WGS) entry which is preliminary data.</text>
</comment>
<accession>A0AAP0P3A4</accession>
<organism evidence="2 3">
    <name type="scientific">Stephania yunnanensis</name>
    <dbReference type="NCBI Taxonomy" id="152371"/>
    <lineage>
        <taxon>Eukaryota</taxon>
        <taxon>Viridiplantae</taxon>
        <taxon>Streptophyta</taxon>
        <taxon>Embryophyta</taxon>
        <taxon>Tracheophyta</taxon>
        <taxon>Spermatophyta</taxon>
        <taxon>Magnoliopsida</taxon>
        <taxon>Ranunculales</taxon>
        <taxon>Menispermaceae</taxon>
        <taxon>Menispermoideae</taxon>
        <taxon>Cissampelideae</taxon>
        <taxon>Stephania</taxon>
    </lineage>
</organism>
<feature type="region of interest" description="Disordered" evidence="1">
    <location>
        <begin position="1"/>
        <end position="30"/>
    </location>
</feature>
<protein>
    <submittedName>
        <fullName evidence="2">Uncharacterized protein</fullName>
    </submittedName>
</protein>
<dbReference type="EMBL" id="JBBNAF010000007">
    <property type="protein sequence ID" value="KAK9128903.1"/>
    <property type="molecule type" value="Genomic_DNA"/>
</dbReference>